<dbReference type="EMBL" id="RQHV01000048">
    <property type="protein sequence ID" value="TGN10178.1"/>
    <property type="molecule type" value="Genomic_DNA"/>
</dbReference>
<proteinExistence type="predicted"/>
<keyword evidence="1" id="KW-0472">Membrane</keyword>
<keyword evidence="3" id="KW-1185">Reference proteome</keyword>
<name>A0A4R9LN62_9LEPT</name>
<keyword evidence="1" id="KW-0812">Transmembrane</keyword>
<evidence type="ECO:0000256" key="1">
    <source>
        <dbReference type="SAM" id="Phobius"/>
    </source>
</evidence>
<protein>
    <submittedName>
        <fullName evidence="2">DUF962 domain-containing protein</fullName>
    </submittedName>
</protein>
<organism evidence="2 3">
    <name type="scientific">Leptospira ilyithenensis</name>
    <dbReference type="NCBI Taxonomy" id="2484901"/>
    <lineage>
        <taxon>Bacteria</taxon>
        <taxon>Pseudomonadati</taxon>
        <taxon>Spirochaetota</taxon>
        <taxon>Spirochaetia</taxon>
        <taxon>Leptospirales</taxon>
        <taxon>Leptospiraceae</taxon>
        <taxon>Leptospira</taxon>
    </lineage>
</organism>
<evidence type="ECO:0000313" key="3">
    <source>
        <dbReference type="Proteomes" id="UP000298264"/>
    </source>
</evidence>
<dbReference type="OrthoDB" id="7356072at2"/>
<reference evidence="2" key="1">
    <citation type="journal article" date="2019" name="PLoS Negl. Trop. Dis.">
        <title>Revisiting the worldwide diversity of Leptospira species in the environment.</title>
        <authorList>
            <person name="Vincent A.T."/>
            <person name="Schiettekatte O."/>
            <person name="Bourhy P."/>
            <person name="Veyrier F.J."/>
            <person name="Picardeau M."/>
        </authorList>
    </citation>
    <scope>NUCLEOTIDE SEQUENCE [LARGE SCALE GENOMIC DNA]</scope>
    <source>
        <strain evidence="2">201400974</strain>
    </source>
</reference>
<gene>
    <name evidence="2" type="ORF">EHS11_10460</name>
</gene>
<dbReference type="PANTHER" id="PTHR34205:SF2">
    <property type="entry name" value="DUF962 DOMAIN-CONTAINING PROTEIN"/>
    <property type="match status" value="1"/>
</dbReference>
<feature type="transmembrane region" description="Helical" evidence="1">
    <location>
        <begin position="32"/>
        <end position="49"/>
    </location>
</feature>
<sequence>MSTSDVNTKKYKSLTEFFPFYLTEHSNAVNRALHFIGSSLAIGFIFAFISSGNWIALVLALFSGYLFAWIGHFFIEKNRPATFKYPFLSFISDWMMYGRMLVGKIPK</sequence>
<comment type="caution">
    <text evidence="2">The sequence shown here is derived from an EMBL/GenBank/DDBJ whole genome shotgun (WGS) entry which is preliminary data.</text>
</comment>
<dbReference type="AlphaFoldDB" id="A0A4R9LN62"/>
<dbReference type="Pfam" id="PF06127">
    <property type="entry name" value="Mpo1-like"/>
    <property type="match status" value="1"/>
</dbReference>
<accession>A0A4R9LN62</accession>
<evidence type="ECO:0000313" key="2">
    <source>
        <dbReference type="EMBL" id="TGN10178.1"/>
    </source>
</evidence>
<feature type="transmembrane region" description="Helical" evidence="1">
    <location>
        <begin position="55"/>
        <end position="75"/>
    </location>
</feature>
<dbReference type="PANTHER" id="PTHR34205">
    <property type="entry name" value="TRANSMEMBRANE PROTEIN"/>
    <property type="match status" value="1"/>
</dbReference>
<keyword evidence="1" id="KW-1133">Transmembrane helix</keyword>
<dbReference type="InterPro" id="IPR009305">
    <property type="entry name" value="Mpo1-like"/>
</dbReference>
<dbReference type="RefSeq" id="WP_135764359.1">
    <property type="nucleotide sequence ID" value="NZ_RQHV01000048.1"/>
</dbReference>
<dbReference type="Proteomes" id="UP000298264">
    <property type="component" value="Unassembled WGS sequence"/>
</dbReference>